<keyword evidence="1" id="KW-0472">Membrane</keyword>
<evidence type="ECO:0000313" key="2">
    <source>
        <dbReference type="EMBL" id="TLF47251.1"/>
    </source>
</evidence>
<evidence type="ECO:0000256" key="1">
    <source>
        <dbReference type="SAM" id="Phobius"/>
    </source>
</evidence>
<proteinExistence type="predicted"/>
<reference evidence="2 3" key="1">
    <citation type="journal article" date="2007" name="Int. J. Syst. Evol. Microbiol.">
        <title>Halomonas saccharevitans sp. nov., Halomonas arcis sp. nov. and Halomonas subterranea sp. nov., halophilic bacteria isolated from hypersaline environments of China.</title>
        <authorList>
            <person name="Xu X.W."/>
            <person name="Wu Y.H."/>
            <person name="Zhou Z."/>
            <person name="Wang C.S."/>
            <person name="Zhou Y.G."/>
            <person name="Zhang H.B."/>
            <person name="Wang Y."/>
            <person name="Wu M."/>
        </authorList>
    </citation>
    <scope>NUCLEOTIDE SEQUENCE [LARGE SCALE GENOMIC DNA]</scope>
    <source>
        <strain evidence="2 3">TBZ3</strain>
    </source>
</reference>
<protein>
    <submittedName>
        <fullName evidence="2">Uncharacterized protein</fullName>
    </submittedName>
</protein>
<keyword evidence="3" id="KW-1185">Reference proteome</keyword>
<feature type="transmembrane region" description="Helical" evidence="1">
    <location>
        <begin position="137"/>
        <end position="155"/>
    </location>
</feature>
<dbReference type="EMBL" id="VBUI01000030">
    <property type="protein sequence ID" value="TLF47251.1"/>
    <property type="molecule type" value="Genomic_DNA"/>
</dbReference>
<sequence>MLKNVLGVLRWSVSIGNKFFRVVPKETLIIVVATLISQVAIVVAFLLPLKVLILLGSSGVPHYFPESFANIEKDFLVIVLSCSSVVFYFTYLFAEKVVSLCSARGADLVLKRNNKISLFDNQEDVAKRAYQRYSRSLAGSIFILLVALAVGWLYPDLLVVLVAYVLFVIIGFSALCSKSVGFKLSLENSPGKITGSAFSVGFLLAFGFMVGQFLLGTPPGLLVAIVCLILMRQGSSKATGLVSDLKGLYSQRLKLNALFFHGHVLINEVRKNEVNFWTLLTSPRLEEWAKSVLTKTAGIKDENFLRVFWLQRGGQDVAYLRVQVGGFKENKSAEYLLKLYNVNRSSLAKHESTLLIGNYSLPSLPMLAVEEVDGFHCHVFEFPTVKSVNDKNPVTEKTRIIEELWAIEPDNTLVSQFKRSRPPIWQRIDHFMLQRIKTVASLMDAEAFNRVERLELQLNMLLRRLSDLPLSIVNPDMGLDVMLETENGELLLTNWGRWSLEPIGANWSTQPKQLQLVSRALERASCSRSSLLDVNAVDVRLSAMFYELEKQYARHNFVTALTLVSQILECLDDLAPQTDDVPENMFRE</sequence>
<dbReference type="OrthoDB" id="5780266at2"/>
<feature type="transmembrane region" description="Helical" evidence="1">
    <location>
        <begin position="28"/>
        <end position="55"/>
    </location>
</feature>
<gene>
    <name evidence="2" type="ORF">FEI13_16380</name>
</gene>
<evidence type="ECO:0000313" key="3">
    <source>
        <dbReference type="Proteomes" id="UP000306973"/>
    </source>
</evidence>
<feature type="transmembrane region" description="Helical" evidence="1">
    <location>
        <begin position="75"/>
        <end position="94"/>
    </location>
</feature>
<dbReference type="AlphaFoldDB" id="A0A5R8MCG4"/>
<feature type="transmembrane region" description="Helical" evidence="1">
    <location>
        <begin position="161"/>
        <end position="181"/>
    </location>
</feature>
<organism evidence="2 3">
    <name type="scientific">Halomonas urmiana</name>
    <dbReference type="NCBI Taxonomy" id="490901"/>
    <lineage>
        <taxon>Bacteria</taxon>
        <taxon>Pseudomonadati</taxon>
        <taxon>Pseudomonadota</taxon>
        <taxon>Gammaproteobacteria</taxon>
        <taxon>Oceanospirillales</taxon>
        <taxon>Halomonadaceae</taxon>
        <taxon>Halomonas</taxon>
    </lineage>
</organism>
<dbReference type="RefSeq" id="WP_138182587.1">
    <property type="nucleotide sequence ID" value="NZ_VBUI01000030.1"/>
</dbReference>
<feature type="transmembrane region" description="Helical" evidence="1">
    <location>
        <begin position="193"/>
        <end position="215"/>
    </location>
</feature>
<comment type="caution">
    <text evidence="2">The sequence shown here is derived from an EMBL/GenBank/DDBJ whole genome shotgun (WGS) entry which is preliminary data.</text>
</comment>
<dbReference type="Proteomes" id="UP000306973">
    <property type="component" value="Unassembled WGS sequence"/>
</dbReference>
<name>A0A5R8MCG4_9GAMM</name>
<keyword evidence="1" id="KW-0812">Transmembrane</keyword>
<accession>A0A5R8MCG4</accession>
<keyword evidence="1" id="KW-1133">Transmembrane helix</keyword>